<evidence type="ECO:0000313" key="2">
    <source>
        <dbReference type="EMBL" id="AKA26270.1"/>
    </source>
</evidence>
<evidence type="ECO:0008006" key="4">
    <source>
        <dbReference type="Google" id="ProtNLM"/>
    </source>
</evidence>
<feature type="signal peptide" evidence="1">
    <location>
        <begin position="1"/>
        <end position="24"/>
    </location>
</feature>
<organism evidence="2 3">
    <name type="scientific">Pseudomonas chlororaphis</name>
    <dbReference type="NCBI Taxonomy" id="587753"/>
    <lineage>
        <taxon>Bacteria</taxon>
        <taxon>Pseudomonadati</taxon>
        <taxon>Pseudomonadota</taxon>
        <taxon>Gammaproteobacteria</taxon>
        <taxon>Pseudomonadales</taxon>
        <taxon>Pseudomonadaceae</taxon>
        <taxon>Pseudomonas</taxon>
    </lineage>
</organism>
<evidence type="ECO:0000256" key="1">
    <source>
        <dbReference type="SAM" id="SignalP"/>
    </source>
</evidence>
<reference evidence="2 3" key="1">
    <citation type="journal article" date="2015" name="Mol. Plant Microbe Interact.">
        <title>Comparative Genomic Analysis of Pseudomonas chlororaphis PCL1606 Reveals New Insight into Antifungal Compounds Involved in Biocontrol.</title>
        <authorList>
            <person name="Calderon C.E."/>
            <person name="Ramos C."/>
            <person name="de Vicente A."/>
            <person name="Cazorla F.M."/>
        </authorList>
    </citation>
    <scope>NUCLEOTIDE SEQUENCE [LARGE SCALE GENOMIC DNA]</scope>
    <source>
        <strain evidence="2 3">PCL1606</strain>
    </source>
</reference>
<dbReference type="GO" id="GO:0005694">
    <property type="term" value="C:chromosome"/>
    <property type="evidence" value="ECO:0007669"/>
    <property type="project" value="TreeGrafter"/>
</dbReference>
<dbReference type="OrthoDB" id="6933972at2"/>
<dbReference type="Gene3D" id="3.90.930.1">
    <property type="match status" value="2"/>
</dbReference>
<dbReference type="PATRIC" id="fig|587753.10.peg.4817"/>
<dbReference type="GO" id="GO:0003682">
    <property type="term" value="F:chromatin binding"/>
    <property type="evidence" value="ECO:0007669"/>
    <property type="project" value="TreeGrafter"/>
</dbReference>
<dbReference type="AlphaFoldDB" id="A0A0D5Y5G6"/>
<keyword evidence="1" id="KW-0732">Signal</keyword>
<accession>A0A0D5Y5G6</accession>
<dbReference type="GO" id="GO:0070828">
    <property type="term" value="P:heterochromatin organization"/>
    <property type="evidence" value="ECO:0007669"/>
    <property type="project" value="TreeGrafter"/>
</dbReference>
<name>A0A0D5Y5G6_9PSED</name>
<evidence type="ECO:0000313" key="3">
    <source>
        <dbReference type="Proteomes" id="UP000032748"/>
    </source>
</evidence>
<dbReference type="Proteomes" id="UP000032748">
    <property type="component" value="Chromosome"/>
</dbReference>
<dbReference type="PANTHER" id="PTHR46820">
    <property type="entry name" value="HISTONE-LYSINE N-METHYLTRANSFERASE SETD7"/>
    <property type="match status" value="1"/>
</dbReference>
<sequence>MPFKHWKSLSTAVLTLTLPLTLSAAPVPDHPTVITSMNTRSSYIGVDSEQQPQLRLAVLLELSTAHRCGNNEVYLTPESAGIPEESFSRALGEIQQLIDQQVPLLLTLSDCDGKRAFFKKVRPCTPEECGDLTASLVDGKLYLDEQYAPTGQSLASYYLKMPMSYDKRQKAWHAKVFYAESGTLRRDFFVSAEDFVSGKPVHTSKTYYPSGQVGQSIGYDAQGRRQGEVLTYAENGVVVERTNYLDDLLEGRQTTYHDNGKVAEAYNWHQDKRVDGEYLEYDENGKLAGRITYRDNLLDGPAISYYPDGRVKNSGTFVAGKKVGPSPSYYPDGTLEGTVDYVDNQPVGWQVEYHPNGKVKQKQFNDEHGTQRSYALWNEQGVQTLQWQWDEQHREQGDFKEWYDNGGLKDHKIYKDAQLQGPAVTWYENGQMESSTDYLDGQEHGWMRFWNEDGSTRSECQYQAGARQGTCG</sequence>
<protein>
    <recommendedName>
        <fullName evidence="4">Toxin-antitoxin system YwqK family antitoxin</fullName>
    </recommendedName>
</protein>
<feature type="chain" id="PRO_5002299668" description="Toxin-antitoxin system YwqK family antitoxin" evidence="1">
    <location>
        <begin position="25"/>
        <end position="472"/>
    </location>
</feature>
<dbReference type="RefSeq" id="WP_045885304.1">
    <property type="nucleotide sequence ID" value="NZ_CP011110.1"/>
</dbReference>
<dbReference type="InterPro" id="IPR011652">
    <property type="entry name" value="MORN_2"/>
</dbReference>
<dbReference type="EMBL" id="CP011110">
    <property type="protein sequence ID" value="AKA26270.1"/>
    <property type="molecule type" value="Genomic_DNA"/>
</dbReference>
<dbReference type="KEGG" id="pcz:PCL1606_48230"/>
<gene>
    <name evidence="2" type="ORF">PCL1606_48230</name>
</gene>
<proteinExistence type="predicted"/>
<dbReference type="PANTHER" id="PTHR46820:SF1">
    <property type="entry name" value="HISTONE-LYSINE N-METHYLTRANSFERASE SETD7"/>
    <property type="match status" value="1"/>
</dbReference>
<dbReference type="SUPFAM" id="SSF82185">
    <property type="entry name" value="Histone H3 K4-specific methyltransferase SET7/9 N-terminal domain"/>
    <property type="match status" value="3"/>
</dbReference>
<dbReference type="Pfam" id="PF07661">
    <property type="entry name" value="MORN_2"/>
    <property type="match status" value="5"/>
</dbReference>